<name>A0A1Y2FXI9_9BASI</name>
<dbReference type="InterPro" id="IPR037119">
    <property type="entry name" value="Haem_oxidase_HugZ-like_sf"/>
</dbReference>
<accession>A0A1Y2FXI9</accession>
<evidence type="ECO:0000259" key="2">
    <source>
        <dbReference type="Pfam" id="PF10615"/>
    </source>
</evidence>
<organism evidence="3 4">
    <name type="scientific">Leucosporidium creatinivorum</name>
    <dbReference type="NCBI Taxonomy" id="106004"/>
    <lineage>
        <taxon>Eukaryota</taxon>
        <taxon>Fungi</taxon>
        <taxon>Dikarya</taxon>
        <taxon>Basidiomycota</taxon>
        <taxon>Pucciniomycotina</taxon>
        <taxon>Microbotryomycetes</taxon>
        <taxon>Leucosporidiales</taxon>
        <taxon>Leucosporidium</taxon>
    </lineage>
</organism>
<feature type="transmembrane region" description="Helical" evidence="1">
    <location>
        <begin position="107"/>
        <end position="125"/>
    </location>
</feature>
<evidence type="ECO:0000313" key="3">
    <source>
        <dbReference type="EMBL" id="ORY88777.1"/>
    </source>
</evidence>
<dbReference type="OrthoDB" id="5553410at2759"/>
<evidence type="ECO:0000313" key="4">
    <source>
        <dbReference type="Proteomes" id="UP000193467"/>
    </source>
</evidence>
<protein>
    <recommendedName>
        <fullName evidence="2">DUF2470 domain-containing protein</fullName>
    </recommendedName>
</protein>
<dbReference type="InParanoid" id="A0A1Y2FXI9"/>
<dbReference type="Pfam" id="PF10615">
    <property type="entry name" value="DUF2470"/>
    <property type="match status" value="1"/>
</dbReference>
<dbReference type="Gene3D" id="3.20.180.10">
    <property type="entry name" value="PNP-oxidase-like"/>
    <property type="match status" value="1"/>
</dbReference>
<keyword evidence="4" id="KW-1185">Reference proteome</keyword>
<dbReference type="Proteomes" id="UP000193467">
    <property type="component" value="Unassembled WGS sequence"/>
</dbReference>
<evidence type="ECO:0000256" key="1">
    <source>
        <dbReference type="SAM" id="Phobius"/>
    </source>
</evidence>
<dbReference type="EMBL" id="MCGR01000008">
    <property type="protein sequence ID" value="ORY88777.1"/>
    <property type="molecule type" value="Genomic_DNA"/>
</dbReference>
<reference evidence="3 4" key="1">
    <citation type="submission" date="2016-07" db="EMBL/GenBank/DDBJ databases">
        <title>Pervasive Adenine N6-methylation of Active Genes in Fungi.</title>
        <authorList>
            <consortium name="DOE Joint Genome Institute"/>
            <person name="Mondo S.J."/>
            <person name="Dannebaum R.O."/>
            <person name="Kuo R.C."/>
            <person name="Labutti K."/>
            <person name="Haridas S."/>
            <person name="Kuo A."/>
            <person name="Salamov A."/>
            <person name="Ahrendt S.R."/>
            <person name="Lipzen A."/>
            <person name="Sullivan W."/>
            <person name="Andreopoulos W.B."/>
            <person name="Clum A."/>
            <person name="Lindquist E."/>
            <person name="Daum C."/>
            <person name="Ramamoorthy G.K."/>
            <person name="Gryganskyi A."/>
            <person name="Culley D."/>
            <person name="Magnuson J.K."/>
            <person name="James T.Y."/>
            <person name="O'Malley M.A."/>
            <person name="Stajich J.E."/>
            <person name="Spatafora J.W."/>
            <person name="Visel A."/>
            <person name="Grigoriev I.V."/>
        </authorList>
    </citation>
    <scope>NUCLEOTIDE SEQUENCE [LARGE SCALE GENOMIC DNA]</scope>
    <source>
        <strain evidence="3 4">62-1032</strain>
    </source>
</reference>
<keyword evidence="1" id="KW-0472">Membrane</keyword>
<proteinExistence type="predicted"/>
<gene>
    <name evidence="3" type="ORF">BCR35DRAFT_301106</name>
</gene>
<keyword evidence="1" id="KW-0812">Transmembrane</keyword>
<feature type="domain" description="DUF2470" evidence="2">
    <location>
        <begin position="11"/>
        <end position="87"/>
    </location>
</feature>
<dbReference type="PANTHER" id="PTHR37783">
    <property type="entry name" value="MEMBRANE PROTEIN, PUTATIVE (AFU_ORTHOLOGUE AFUA_1G04315)-RELATED"/>
    <property type="match status" value="1"/>
</dbReference>
<dbReference type="AlphaFoldDB" id="A0A1Y2FXI9"/>
<dbReference type="PANTHER" id="PTHR37783:SF1">
    <property type="entry name" value="MEMBRANE PROTEIN, PUTATIVE (AFU_ORTHOLOGUE AFUA_1G04315)-RELATED"/>
    <property type="match status" value="1"/>
</dbReference>
<keyword evidence="1" id="KW-1133">Transmembrane helix</keyword>
<sequence>MAQQSVSAVESTRICSHMNKEHGPSLSHYLEYFGKVEPKLAAQSPQITNFATPSMVIEYGKEERKEFTYKFNPPMYAGQARKRLEEMHQEARKGLGLSEIVINRFDLGVYATTLTVGLLIIQLFFAVAPNDWVLRIVPWISPFLKLVLAAAGVEPTTDILAFGTKTVLLLPLVSAHVAEVFTSLEAQFRRFSTTDRKVRLYWAAATVVGGFPVWQRLRDLGETEEAELEKKAKGQ</sequence>
<dbReference type="InterPro" id="IPR019595">
    <property type="entry name" value="DUF2470"/>
</dbReference>
<comment type="caution">
    <text evidence="3">The sequence shown here is derived from an EMBL/GenBank/DDBJ whole genome shotgun (WGS) entry which is preliminary data.</text>
</comment>